<name>A0A367EAT8_9ACTN</name>
<organism evidence="2 3">
    <name type="scientific">Streptomyces reniochalinae</name>
    <dbReference type="NCBI Taxonomy" id="2250578"/>
    <lineage>
        <taxon>Bacteria</taxon>
        <taxon>Bacillati</taxon>
        <taxon>Actinomycetota</taxon>
        <taxon>Actinomycetes</taxon>
        <taxon>Kitasatosporales</taxon>
        <taxon>Streptomycetaceae</taxon>
        <taxon>Streptomyces</taxon>
    </lineage>
</organism>
<dbReference type="EMBL" id="QOIM01000042">
    <property type="protein sequence ID" value="RCG15141.1"/>
    <property type="molecule type" value="Genomic_DNA"/>
</dbReference>
<keyword evidence="3" id="KW-1185">Reference proteome</keyword>
<evidence type="ECO:0000313" key="2">
    <source>
        <dbReference type="EMBL" id="RCG15141.1"/>
    </source>
</evidence>
<reference evidence="2 3" key="1">
    <citation type="submission" date="2018-06" db="EMBL/GenBank/DDBJ databases">
        <title>Streptomyces reniochalinae sp. nov. and Streptomyces diacarnus sp. nov. from marine sponges.</title>
        <authorList>
            <person name="Li L."/>
        </authorList>
    </citation>
    <scope>NUCLEOTIDE SEQUENCE [LARGE SCALE GENOMIC DNA]</scope>
    <source>
        <strain evidence="2 3">LHW50302</strain>
    </source>
</reference>
<accession>A0A367EAT8</accession>
<protein>
    <submittedName>
        <fullName evidence="2">Uncharacterized protein</fullName>
    </submittedName>
</protein>
<proteinExistence type="predicted"/>
<dbReference type="OrthoDB" id="4230650at2"/>
<dbReference type="Proteomes" id="UP000253507">
    <property type="component" value="Unassembled WGS sequence"/>
</dbReference>
<dbReference type="AlphaFoldDB" id="A0A367EAT8"/>
<feature type="region of interest" description="Disordered" evidence="1">
    <location>
        <begin position="22"/>
        <end position="47"/>
    </location>
</feature>
<comment type="caution">
    <text evidence="2">The sequence shown here is derived from an EMBL/GenBank/DDBJ whole genome shotgun (WGS) entry which is preliminary data.</text>
</comment>
<evidence type="ECO:0000256" key="1">
    <source>
        <dbReference type="SAM" id="MobiDB-lite"/>
    </source>
</evidence>
<sequence length="146" mass="15771">MTGADRLAFSTRAAALPRLRGRNLRMPAPPAGSVRHDTTAEDGASGAGAGACHARLAELLADMIPRACVIRVSQREPDRCWPSPYARAYDERGRLLILNRAQRLTAARWVIRASPELDWDEPHDLDLVSGTLRPTAVGYAAVDGGC</sequence>
<evidence type="ECO:0000313" key="3">
    <source>
        <dbReference type="Proteomes" id="UP000253507"/>
    </source>
</evidence>
<gene>
    <name evidence="2" type="ORF">DQ392_28015</name>
</gene>